<dbReference type="EMBL" id="CP095065">
    <property type="protein sequence ID" value="UOQ69296.1"/>
    <property type="molecule type" value="Genomic_DNA"/>
</dbReference>
<proteinExistence type="predicted"/>
<evidence type="ECO:0000313" key="1">
    <source>
        <dbReference type="EMBL" id="UOQ69296.1"/>
    </source>
</evidence>
<protein>
    <submittedName>
        <fullName evidence="1">Tail fiber domain-containing protein</fullName>
    </submittedName>
</protein>
<name>A0ABY4GEQ9_9BACT</name>
<reference evidence="1" key="1">
    <citation type="submission" date="2022-04" db="EMBL/GenBank/DDBJ databases">
        <title>Hymenobacter sp. isolated from the air.</title>
        <authorList>
            <person name="Won M."/>
            <person name="Lee C.-M."/>
            <person name="Woen H.-Y."/>
            <person name="Kwon S.-W."/>
        </authorList>
    </citation>
    <scope>NUCLEOTIDE SEQUENCE</scope>
    <source>
        <strain evidence="1">5420S-77</strain>
        <plasmid evidence="1">unnamed4</plasmid>
    </source>
</reference>
<sequence length="40" mass="4387">MLQLRGVRYTWNTLGVAHGGTVGTEQVGLLAQEWKKSTLS</sequence>
<dbReference type="Proteomes" id="UP000830401">
    <property type="component" value="Plasmid unnamed4"/>
</dbReference>
<keyword evidence="1" id="KW-0614">Plasmid</keyword>
<dbReference type="RefSeq" id="WP_245127051.1">
    <property type="nucleotide sequence ID" value="NZ_CP095065.1"/>
</dbReference>
<geneLocation type="plasmid" evidence="1 2">
    <name>unnamed4</name>
</geneLocation>
<evidence type="ECO:0000313" key="2">
    <source>
        <dbReference type="Proteomes" id="UP000830401"/>
    </source>
</evidence>
<keyword evidence="2" id="KW-1185">Reference proteome</keyword>
<organism evidence="1 2">
    <name type="scientific">Hymenobacter volaticus</name>
    <dbReference type="NCBI Taxonomy" id="2932254"/>
    <lineage>
        <taxon>Bacteria</taxon>
        <taxon>Pseudomonadati</taxon>
        <taxon>Bacteroidota</taxon>
        <taxon>Cytophagia</taxon>
        <taxon>Cytophagales</taxon>
        <taxon>Hymenobacteraceae</taxon>
        <taxon>Hymenobacter</taxon>
    </lineage>
</organism>
<accession>A0ABY4GEQ9</accession>
<gene>
    <name evidence="1" type="ORF">MUN86_27990</name>
</gene>